<dbReference type="RefSeq" id="WP_311704790.1">
    <property type="nucleotide sequence ID" value="NZ_JAVREL010000006.1"/>
</dbReference>
<evidence type="ECO:0000313" key="1">
    <source>
        <dbReference type="EMBL" id="MDT0343654.1"/>
    </source>
</evidence>
<dbReference type="Proteomes" id="UP001183246">
    <property type="component" value="Unassembled WGS sequence"/>
</dbReference>
<accession>A0ABU2MPX2</accession>
<sequence length="47" mass="5151">MSRSYRAIFLAGPTSALLPDDATDLHVRLQAATRPAVRTPRRSPGEM</sequence>
<proteinExistence type="predicted"/>
<evidence type="ECO:0000313" key="2">
    <source>
        <dbReference type="Proteomes" id="UP001183246"/>
    </source>
</evidence>
<reference evidence="2" key="1">
    <citation type="submission" date="2023-07" db="EMBL/GenBank/DDBJ databases">
        <title>30 novel species of actinomycetes from the DSMZ collection.</title>
        <authorList>
            <person name="Nouioui I."/>
        </authorList>
    </citation>
    <scope>NUCLEOTIDE SEQUENCE [LARGE SCALE GENOMIC DNA]</scope>
    <source>
        <strain evidence="2">DSM 44938</strain>
    </source>
</reference>
<dbReference type="EMBL" id="JAVREL010000006">
    <property type="protein sequence ID" value="MDT0343654.1"/>
    <property type="molecule type" value="Genomic_DNA"/>
</dbReference>
<organism evidence="1 2">
    <name type="scientific">Streptomyces litchfieldiae</name>
    <dbReference type="NCBI Taxonomy" id="3075543"/>
    <lineage>
        <taxon>Bacteria</taxon>
        <taxon>Bacillati</taxon>
        <taxon>Actinomycetota</taxon>
        <taxon>Actinomycetes</taxon>
        <taxon>Kitasatosporales</taxon>
        <taxon>Streptomycetaceae</taxon>
        <taxon>Streptomyces</taxon>
    </lineage>
</organism>
<keyword evidence="2" id="KW-1185">Reference proteome</keyword>
<gene>
    <name evidence="1" type="ORF">RM590_13685</name>
</gene>
<protein>
    <submittedName>
        <fullName evidence="1">Uncharacterized protein</fullName>
    </submittedName>
</protein>
<name>A0ABU2MPX2_9ACTN</name>
<comment type="caution">
    <text evidence="1">The sequence shown here is derived from an EMBL/GenBank/DDBJ whole genome shotgun (WGS) entry which is preliminary data.</text>
</comment>